<comment type="caution">
    <text evidence="2">The sequence shown here is derived from an EMBL/GenBank/DDBJ whole genome shotgun (WGS) entry which is preliminary data.</text>
</comment>
<name>A0ABM9ER16_9BACI</name>
<accession>A0ABM9ER16</accession>
<feature type="transmembrane region" description="Helical" evidence="1">
    <location>
        <begin position="6"/>
        <end position="22"/>
    </location>
</feature>
<keyword evidence="1" id="KW-1133">Transmembrane helix</keyword>
<proteinExistence type="predicted"/>
<sequence length="77" mass="8593">MLGVVGVLVVAIIILVKEIPYLKKKKLKREGWAFSILLLFAVGLGIAQSLHLNIPNPLNGLTFIFKPLSKILNEWLK</sequence>
<evidence type="ECO:0000313" key="3">
    <source>
        <dbReference type="Proteomes" id="UP000838308"/>
    </source>
</evidence>
<evidence type="ECO:0000313" key="2">
    <source>
        <dbReference type="EMBL" id="CAH2715046.1"/>
    </source>
</evidence>
<feature type="transmembrane region" description="Helical" evidence="1">
    <location>
        <begin position="34"/>
        <end position="54"/>
    </location>
</feature>
<keyword evidence="1" id="KW-0472">Membrane</keyword>
<evidence type="ECO:0000256" key="1">
    <source>
        <dbReference type="SAM" id="Phobius"/>
    </source>
</evidence>
<dbReference type="Proteomes" id="UP000838308">
    <property type="component" value="Unassembled WGS sequence"/>
</dbReference>
<keyword evidence="1" id="KW-0812">Transmembrane</keyword>
<reference evidence="2" key="1">
    <citation type="submission" date="2022-04" db="EMBL/GenBank/DDBJ databases">
        <authorList>
            <person name="Criscuolo A."/>
        </authorList>
    </citation>
    <scope>NUCLEOTIDE SEQUENCE</scope>
    <source>
        <strain evidence="2">CIP111895</strain>
    </source>
</reference>
<organism evidence="2 3">
    <name type="scientific">Neobacillus rhizosphaerae</name>
    <dbReference type="NCBI Taxonomy" id="2880965"/>
    <lineage>
        <taxon>Bacteria</taxon>
        <taxon>Bacillati</taxon>
        <taxon>Bacillota</taxon>
        <taxon>Bacilli</taxon>
        <taxon>Bacillales</taxon>
        <taxon>Bacillaceae</taxon>
        <taxon>Neobacillus</taxon>
    </lineage>
</organism>
<protein>
    <submittedName>
        <fullName evidence="2">Uncharacterized protein</fullName>
    </submittedName>
</protein>
<dbReference type="RefSeq" id="WP_248735348.1">
    <property type="nucleotide sequence ID" value="NZ_CALBWS010000012.1"/>
</dbReference>
<dbReference type="EMBL" id="CALBWS010000012">
    <property type="protein sequence ID" value="CAH2715046.1"/>
    <property type="molecule type" value="Genomic_DNA"/>
</dbReference>
<gene>
    <name evidence="2" type="ORF">BACCIP111895_02223</name>
</gene>
<keyword evidence="3" id="KW-1185">Reference proteome</keyword>